<protein>
    <recommendedName>
        <fullName evidence="7">Large ribosomal subunit protein bL32m</fullName>
    </recommendedName>
</protein>
<dbReference type="STRING" id="869754.A0A1A0HCW7"/>
<dbReference type="AlphaFoldDB" id="A0A1A0HCW7"/>
<dbReference type="SUPFAM" id="SSF57829">
    <property type="entry name" value="Zn-binding ribosomal proteins"/>
    <property type="match status" value="1"/>
</dbReference>
<gene>
    <name evidence="8" type="ORF">METBIDRAFT_30843</name>
</gene>
<dbReference type="GO" id="GO:0006412">
    <property type="term" value="P:translation"/>
    <property type="evidence" value="ECO:0007669"/>
    <property type="project" value="InterPro"/>
</dbReference>
<dbReference type="Proteomes" id="UP000092555">
    <property type="component" value="Unassembled WGS sequence"/>
</dbReference>
<dbReference type="Pfam" id="PF01783">
    <property type="entry name" value="Ribosomal_L32p"/>
    <property type="match status" value="1"/>
</dbReference>
<evidence type="ECO:0000256" key="1">
    <source>
        <dbReference type="ARBA" id="ARBA00004173"/>
    </source>
</evidence>
<comment type="subcellular location">
    <subcellularLocation>
        <location evidence="1">Mitochondrion</location>
    </subcellularLocation>
</comment>
<evidence type="ECO:0000256" key="7">
    <source>
        <dbReference type="ARBA" id="ARBA00039935"/>
    </source>
</evidence>
<dbReference type="RefSeq" id="XP_018712321.1">
    <property type="nucleotide sequence ID" value="XM_018855725.1"/>
</dbReference>
<dbReference type="OrthoDB" id="2014905at2759"/>
<dbReference type="InterPro" id="IPR051991">
    <property type="entry name" value="Mitoribosomal_protein_bL32"/>
</dbReference>
<keyword evidence="4" id="KW-0689">Ribosomal protein</keyword>
<evidence type="ECO:0000313" key="9">
    <source>
        <dbReference type="Proteomes" id="UP000092555"/>
    </source>
</evidence>
<keyword evidence="3" id="KW-0809">Transit peptide</keyword>
<evidence type="ECO:0000313" key="8">
    <source>
        <dbReference type="EMBL" id="OBA21825.1"/>
    </source>
</evidence>
<keyword evidence="6" id="KW-0687">Ribonucleoprotein</keyword>
<evidence type="ECO:0000256" key="2">
    <source>
        <dbReference type="ARBA" id="ARBA00008560"/>
    </source>
</evidence>
<dbReference type="GO" id="GO:0003735">
    <property type="term" value="F:structural constituent of ribosome"/>
    <property type="evidence" value="ECO:0007669"/>
    <property type="project" value="InterPro"/>
</dbReference>
<sequence length="198" mass="22973">MSLALRLASSALYSPLAGVSISVALPRMPMLPRLADFLPKKWAETPVVSVDPRLEELARLLEKNSQPPFMIDNGAILKAAPKKKPSYKRTREKLYSPGDKQIQPLHNLRRCAACGRVKRSHFMCMHCFGEIRAMLKQKKKEIFGEPAKYEQELDSIDKKIIYPGKYYTQKEWRMEKKEWIPKREEPLMFDPSQVKKKK</sequence>
<evidence type="ECO:0000256" key="3">
    <source>
        <dbReference type="ARBA" id="ARBA00022946"/>
    </source>
</evidence>
<accession>A0A1A0HCW7</accession>
<dbReference type="InterPro" id="IPR011332">
    <property type="entry name" value="Ribosomal_zn-bd"/>
</dbReference>
<proteinExistence type="inferred from homology"/>
<dbReference type="GeneID" id="30028701"/>
<evidence type="ECO:0000256" key="5">
    <source>
        <dbReference type="ARBA" id="ARBA00023128"/>
    </source>
</evidence>
<dbReference type="GO" id="GO:0005762">
    <property type="term" value="C:mitochondrial large ribosomal subunit"/>
    <property type="evidence" value="ECO:0007669"/>
    <property type="project" value="TreeGrafter"/>
</dbReference>
<dbReference type="EMBL" id="LXTC01000002">
    <property type="protein sequence ID" value="OBA21825.1"/>
    <property type="molecule type" value="Genomic_DNA"/>
</dbReference>
<keyword evidence="9" id="KW-1185">Reference proteome</keyword>
<dbReference type="PANTHER" id="PTHR21026">
    <property type="entry name" value="39S RIBOSOMAL PROTEIN L32, MITOCHONDRIAL"/>
    <property type="match status" value="1"/>
</dbReference>
<evidence type="ECO:0000256" key="4">
    <source>
        <dbReference type="ARBA" id="ARBA00022980"/>
    </source>
</evidence>
<dbReference type="PANTHER" id="PTHR21026:SF2">
    <property type="entry name" value="LARGE RIBOSOMAL SUBUNIT PROTEIN BL32M"/>
    <property type="match status" value="1"/>
</dbReference>
<name>A0A1A0HCW7_9ASCO</name>
<keyword evidence="5" id="KW-0496">Mitochondrion</keyword>
<dbReference type="InterPro" id="IPR002677">
    <property type="entry name" value="Ribosomal_bL32"/>
</dbReference>
<reference evidence="8 9" key="1">
    <citation type="submission" date="2016-05" db="EMBL/GenBank/DDBJ databases">
        <title>Comparative genomics of biotechnologically important yeasts.</title>
        <authorList>
            <consortium name="DOE Joint Genome Institute"/>
            <person name="Riley R."/>
            <person name="Haridas S."/>
            <person name="Wolfe K.H."/>
            <person name="Lopes M.R."/>
            <person name="Hittinger C.T."/>
            <person name="Goker M."/>
            <person name="Salamov A."/>
            <person name="Wisecaver J."/>
            <person name="Long T.M."/>
            <person name="Aerts A.L."/>
            <person name="Barry K."/>
            <person name="Choi C."/>
            <person name="Clum A."/>
            <person name="Coughlan A.Y."/>
            <person name="Deshpande S."/>
            <person name="Douglass A.P."/>
            <person name="Hanson S.J."/>
            <person name="Klenk H.-P."/>
            <person name="LaButti K."/>
            <person name="Lapidus A."/>
            <person name="Lindquist E."/>
            <person name="Lipzen A."/>
            <person name="Meier-kolthoff J.P."/>
            <person name="Ohm R.A."/>
            <person name="Otillar R.P."/>
            <person name="Pangilinan J."/>
            <person name="Peng Y."/>
            <person name="Rokas A."/>
            <person name="Rosa C.A."/>
            <person name="Scheuner C."/>
            <person name="Sibirny A.A."/>
            <person name="Slot J.C."/>
            <person name="Stielow J.B."/>
            <person name="Sun H."/>
            <person name="Kurtzman C.P."/>
            <person name="Blackwell M."/>
            <person name="Grigoriev I.V."/>
            <person name="Jeffries T.W."/>
        </authorList>
    </citation>
    <scope>NUCLEOTIDE SEQUENCE [LARGE SCALE GENOMIC DNA]</scope>
    <source>
        <strain evidence="8 9">NRRL YB-4993</strain>
    </source>
</reference>
<organism evidence="8 9">
    <name type="scientific">Metschnikowia bicuspidata var. bicuspidata NRRL YB-4993</name>
    <dbReference type="NCBI Taxonomy" id="869754"/>
    <lineage>
        <taxon>Eukaryota</taxon>
        <taxon>Fungi</taxon>
        <taxon>Dikarya</taxon>
        <taxon>Ascomycota</taxon>
        <taxon>Saccharomycotina</taxon>
        <taxon>Pichiomycetes</taxon>
        <taxon>Metschnikowiaceae</taxon>
        <taxon>Metschnikowia</taxon>
    </lineage>
</organism>
<comment type="similarity">
    <text evidence="2">Belongs to the bacterial ribosomal protein bL32 family.</text>
</comment>
<comment type="caution">
    <text evidence="8">The sequence shown here is derived from an EMBL/GenBank/DDBJ whole genome shotgun (WGS) entry which is preliminary data.</text>
</comment>
<evidence type="ECO:0000256" key="6">
    <source>
        <dbReference type="ARBA" id="ARBA00023274"/>
    </source>
</evidence>